<dbReference type="PANTHER" id="PTHR22893:SF91">
    <property type="entry name" value="NADPH DEHYDROGENASE 2-RELATED"/>
    <property type="match status" value="1"/>
</dbReference>
<dbReference type="Proteomes" id="UP000019030">
    <property type="component" value="Chromosome"/>
</dbReference>
<dbReference type="CDD" id="cd02803">
    <property type="entry name" value="OYE_like_FMN_family"/>
    <property type="match status" value="1"/>
</dbReference>
<dbReference type="GO" id="GO:0010181">
    <property type="term" value="F:FMN binding"/>
    <property type="evidence" value="ECO:0007669"/>
    <property type="project" value="InterPro"/>
</dbReference>
<accession>W0L4G1</accession>
<dbReference type="STRING" id="1441930.Z042_02860"/>
<dbReference type="PATRIC" id="fig|1441930.4.peg.581"/>
<sequence length="367" mass="39301">MPSASAPLLTTANINGLRLPNRMVVAPMTRISASPDGQATDAMVRYYERFAKGGFGLIVTEGIYTDQAYSQGYANQPGLSDVEQARAWRPVVQAIQAAGGRVVAQLMHAGALSQANRFRDHTVGPSAIRPKGKQMALYRGDGEYPVPREMTEAEITEAIGGFSRAALLAMEVAGFDGVEIHGANGYLLDQFFTDYTNARNDGWGGAIAQRLRITTEVIRAVRQVLGAAVPVGVRISQGKVNDFFHKWQEAEQGAADVFRVLAESSVDYIHITEFEAWRPAFADGGASLVQLARIHAPDVTIIANGSLHAAEQATAALADGADLIALGRGALSNPDWPLRLQAGQPLAEFNPALLSPLGDIKPEEQRG</sequence>
<dbReference type="SUPFAM" id="SSF51395">
    <property type="entry name" value="FMN-linked oxidoreductases"/>
    <property type="match status" value="1"/>
</dbReference>
<dbReference type="InterPro" id="IPR013785">
    <property type="entry name" value="Aldolase_TIM"/>
</dbReference>
<protein>
    <submittedName>
        <fullName evidence="2">NADH:flavin oxidoreductase</fullName>
    </submittedName>
</protein>
<dbReference type="eggNOG" id="COG1902">
    <property type="taxonomic scope" value="Bacteria"/>
</dbReference>
<feature type="domain" description="NADH:flavin oxidoreductase/NADH oxidase N-terminal" evidence="1">
    <location>
        <begin position="16"/>
        <end position="345"/>
    </location>
</feature>
<proteinExistence type="predicted"/>
<reference evidence="2 3" key="1">
    <citation type="submission" date="2014-01" db="EMBL/GenBank/DDBJ databases">
        <title>Isolation of Serratia multitudinisentens RB-25 from Ex-Landfill site.</title>
        <authorList>
            <person name="Robson E.H.J."/>
        </authorList>
    </citation>
    <scope>NUCLEOTIDE SEQUENCE [LARGE SCALE GENOMIC DNA]</scope>
    <source>
        <strain evidence="2 3">RB-25</strain>
    </source>
</reference>
<reference evidence="2 3" key="2">
    <citation type="submission" date="2015-03" db="EMBL/GenBank/DDBJ databases">
        <authorList>
            <person name="Chan K.-G."/>
        </authorList>
    </citation>
    <scope>NUCLEOTIDE SEQUENCE [LARGE SCALE GENOMIC DNA]</scope>
    <source>
        <strain evidence="2 3">RB-25</strain>
    </source>
</reference>
<dbReference type="KEGG" id="sfo:Z042_02860"/>
<dbReference type="EMBL" id="CP007044">
    <property type="protein sequence ID" value="AHG18663.1"/>
    <property type="molecule type" value="Genomic_DNA"/>
</dbReference>
<name>W0L4G1_9GAMM</name>
<gene>
    <name evidence="2" type="ORF">Z042_02860</name>
</gene>
<dbReference type="Pfam" id="PF00724">
    <property type="entry name" value="Oxidored_FMN"/>
    <property type="match status" value="1"/>
</dbReference>
<dbReference type="InterPro" id="IPR045247">
    <property type="entry name" value="Oye-like"/>
</dbReference>
<dbReference type="HOGENOM" id="CLU_012153_0_1_6"/>
<dbReference type="Gene3D" id="3.20.20.70">
    <property type="entry name" value="Aldolase class I"/>
    <property type="match status" value="1"/>
</dbReference>
<dbReference type="InterPro" id="IPR001155">
    <property type="entry name" value="OxRdtase_FMN_N"/>
</dbReference>
<organism evidence="2 3">
    <name type="scientific">Chania multitudinisentens RB-25</name>
    <dbReference type="NCBI Taxonomy" id="1441930"/>
    <lineage>
        <taxon>Bacteria</taxon>
        <taxon>Pseudomonadati</taxon>
        <taxon>Pseudomonadota</taxon>
        <taxon>Gammaproteobacteria</taxon>
        <taxon>Enterobacterales</taxon>
        <taxon>Yersiniaceae</taxon>
        <taxon>Chania</taxon>
    </lineage>
</organism>
<evidence type="ECO:0000313" key="3">
    <source>
        <dbReference type="Proteomes" id="UP000019030"/>
    </source>
</evidence>
<keyword evidence="3" id="KW-1185">Reference proteome</keyword>
<evidence type="ECO:0000313" key="2">
    <source>
        <dbReference type="EMBL" id="AHG18663.1"/>
    </source>
</evidence>
<dbReference type="PANTHER" id="PTHR22893">
    <property type="entry name" value="NADH OXIDOREDUCTASE-RELATED"/>
    <property type="match status" value="1"/>
</dbReference>
<dbReference type="AlphaFoldDB" id="W0L4G1"/>
<dbReference type="GO" id="GO:0016491">
    <property type="term" value="F:oxidoreductase activity"/>
    <property type="evidence" value="ECO:0007669"/>
    <property type="project" value="InterPro"/>
</dbReference>
<evidence type="ECO:0000259" key="1">
    <source>
        <dbReference type="Pfam" id="PF00724"/>
    </source>
</evidence>